<evidence type="ECO:0000313" key="8">
    <source>
        <dbReference type="Proteomes" id="UP001597180"/>
    </source>
</evidence>
<keyword evidence="3 6" id="KW-0812">Transmembrane</keyword>
<evidence type="ECO:0000256" key="1">
    <source>
        <dbReference type="ARBA" id="ARBA00004651"/>
    </source>
</evidence>
<comment type="caution">
    <text evidence="7">The sequence shown here is derived from an EMBL/GenBank/DDBJ whole genome shotgun (WGS) entry which is preliminary data.</text>
</comment>
<feature type="transmembrane region" description="Helical" evidence="6">
    <location>
        <begin position="112"/>
        <end position="135"/>
    </location>
</feature>
<evidence type="ECO:0000256" key="5">
    <source>
        <dbReference type="ARBA" id="ARBA00023136"/>
    </source>
</evidence>
<feature type="transmembrane region" description="Helical" evidence="6">
    <location>
        <begin position="39"/>
        <end position="67"/>
    </location>
</feature>
<dbReference type="EMBL" id="JBHTLU010000036">
    <property type="protein sequence ID" value="MFD1223654.1"/>
    <property type="molecule type" value="Genomic_DNA"/>
</dbReference>
<dbReference type="PANTHER" id="PTHR30086">
    <property type="entry name" value="ARGININE EXPORTER PROTEIN ARGO"/>
    <property type="match status" value="1"/>
</dbReference>
<keyword evidence="5 6" id="KW-0472">Membrane</keyword>
<feature type="transmembrane region" description="Helical" evidence="6">
    <location>
        <begin position="6"/>
        <end position="27"/>
    </location>
</feature>
<organism evidence="7 8">
    <name type="scientific">Paenibacillus vulneris</name>
    <dbReference type="NCBI Taxonomy" id="1133364"/>
    <lineage>
        <taxon>Bacteria</taxon>
        <taxon>Bacillati</taxon>
        <taxon>Bacillota</taxon>
        <taxon>Bacilli</taxon>
        <taxon>Bacillales</taxon>
        <taxon>Paenibacillaceae</taxon>
        <taxon>Paenibacillus</taxon>
    </lineage>
</organism>
<keyword evidence="4 6" id="KW-1133">Transmembrane helix</keyword>
<dbReference type="Pfam" id="PF01810">
    <property type="entry name" value="LysE"/>
    <property type="match status" value="1"/>
</dbReference>
<dbReference type="Proteomes" id="UP001597180">
    <property type="component" value="Unassembled WGS sequence"/>
</dbReference>
<evidence type="ECO:0000256" key="3">
    <source>
        <dbReference type="ARBA" id="ARBA00022692"/>
    </source>
</evidence>
<proteinExistence type="predicted"/>
<keyword evidence="2" id="KW-1003">Cell membrane</keyword>
<dbReference type="RefSeq" id="WP_345587903.1">
    <property type="nucleotide sequence ID" value="NZ_BAABJG010000014.1"/>
</dbReference>
<reference evidence="8" key="1">
    <citation type="journal article" date="2019" name="Int. J. Syst. Evol. Microbiol.">
        <title>The Global Catalogue of Microorganisms (GCM) 10K type strain sequencing project: providing services to taxonomists for standard genome sequencing and annotation.</title>
        <authorList>
            <consortium name="The Broad Institute Genomics Platform"/>
            <consortium name="The Broad Institute Genome Sequencing Center for Infectious Disease"/>
            <person name="Wu L."/>
            <person name="Ma J."/>
        </authorList>
    </citation>
    <scope>NUCLEOTIDE SEQUENCE [LARGE SCALE GENOMIC DNA]</scope>
    <source>
        <strain evidence="8">CCUG 53270</strain>
    </source>
</reference>
<dbReference type="PANTHER" id="PTHR30086:SF20">
    <property type="entry name" value="ARGININE EXPORTER PROTEIN ARGO-RELATED"/>
    <property type="match status" value="1"/>
</dbReference>
<feature type="transmembrane region" description="Helical" evidence="6">
    <location>
        <begin position="182"/>
        <end position="203"/>
    </location>
</feature>
<evidence type="ECO:0000256" key="4">
    <source>
        <dbReference type="ARBA" id="ARBA00022989"/>
    </source>
</evidence>
<feature type="transmembrane region" description="Helical" evidence="6">
    <location>
        <begin position="147"/>
        <end position="170"/>
    </location>
</feature>
<name>A0ABW3UVY6_9BACL</name>
<keyword evidence="8" id="KW-1185">Reference proteome</keyword>
<accession>A0ABW3UVY6</accession>
<dbReference type="InterPro" id="IPR001123">
    <property type="entry name" value="LeuE-type"/>
</dbReference>
<gene>
    <name evidence="7" type="ORF">ACFQ4B_26385</name>
</gene>
<evidence type="ECO:0000256" key="2">
    <source>
        <dbReference type="ARBA" id="ARBA00022475"/>
    </source>
</evidence>
<feature type="transmembrane region" description="Helical" evidence="6">
    <location>
        <begin position="73"/>
        <end position="91"/>
    </location>
</feature>
<evidence type="ECO:0000313" key="7">
    <source>
        <dbReference type="EMBL" id="MFD1223654.1"/>
    </source>
</evidence>
<evidence type="ECO:0000256" key="6">
    <source>
        <dbReference type="SAM" id="Phobius"/>
    </source>
</evidence>
<comment type="subcellular location">
    <subcellularLocation>
        <location evidence="1">Cell membrane</location>
        <topology evidence="1">Multi-pass membrane protein</topology>
    </subcellularLocation>
</comment>
<sequence>MLEAMIHGVILAGGLILPLGVQNLYIFNQGANQPRLIRAMPSVLTAAICDNLLVILAVLGVSAAVLAFEWLEVIMLSAGILFLLYMGWQTWKSDQTRTQDPDKSYDGVRKQVLFAASVSLLNPHAIMDTIVVIGMNSLQYAGAERAIFTLAVLLVSWLWFIGLCTAGSLMRRADKSGGGMRLLNKASAVMILGTAIYMMLRLIP</sequence>
<protein>
    <submittedName>
        <fullName evidence="7">LysE/ArgO family amino acid transporter</fullName>
    </submittedName>
</protein>